<evidence type="ECO:0000313" key="4">
    <source>
        <dbReference type="Proteomes" id="UP001467690"/>
    </source>
</evidence>
<dbReference type="RefSeq" id="WP_143870559.1">
    <property type="nucleotide sequence ID" value="NZ_CP041660.1"/>
</dbReference>
<dbReference type="InterPro" id="IPR050445">
    <property type="entry name" value="Bact_polysacc_biosynth/exp"/>
</dbReference>
<name>A0ABV1RKX0_9ALTE</name>
<feature type="transmembrane region" description="Helical" evidence="2">
    <location>
        <begin position="374"/>
        <end position="398"/>
    </location>
</feature>
<dbReference type="PANTHER" id="PTHR32309:SF13">
    <property type="entry name" value="FERRIC ENTEROBACTIN TRANSPORT PROTEIN FEPE"/>
    <property type="match status" value="1"/>
</dbReference>
<reference evidence="3 4" key="1">
    <citation type="submission" date="2024-06" db="EMBL/GenBank/DDBJ databases">
        <authorList>
            <person name="Chen R.Y."/>
        </authorList>
    </citation>
    <scope>NUCLEOTIDE SEQUENCE [LARGE SCALE GENOMIC DNA]</scope>
    <source>
        <strain evidence="3 4">D2</strain>
    </source>
</reference>
<dbReference type="Proteomes" id="UP001467690">
    <property type="component" value="Unassembled WGS sequence"/>
</dbReference>
<comment type="caution">
    <text evidence="3">The sequence shown here is derived from an EMBL/GenBank/DDBJ whole genome shotgun (WGS) entry which is preliminary data.</text>
</comment>
<evidence type="ECO:0008006" key="5">
    <source>
        <dbReference type="Google" id="ProtNLM"/>
    </source>
</evidence>
<gene>
    <name evidence="3" type="ORF">ABS311_15715</name>
</gene>
<keyword evidence="4" id="KW-1185">Reference proteome</keyword>
<feature type="coiled-coil region" evidence="1">
    <location>
        <begin position="213"/>
        <end position="240"/>
    </location>
</feature>
<keyword evidence="2" id="KW-0812">Transmembrane</keyword>
<keyword evidence="2" id="KW-1133">Transmembrane helix</keyword>
<evidence type="ECO:0000256" key="1">
    <source>
        <dbReference type="SAM" id="Coils"/>
    </source>
</evidence>
<evidence type="ECO:0000256" key="2">
    <source>
        <dbReference type="SAM" id="Phobius"/>
    </source>
</evidence>
<proteinExistence type="predicted"/>
<sequence length="404" mass="45994">MTVPDSHGSSMTRKLRKLVRNPKAFILDSIGFQLAKESAGTSSRLFLSFHYWVWLVTPVVMVAIYLFLIASNQYESQASVVTRNSDEPAIAASTSLPMFGLDGGQSKDAYLIQEYILSKDMMLHLDKKLALRRHYSEFEADWLSRLAKDATTEEYYDYYLDKVHVEFDDISGLISISVRTFSADFSYQVIEEVITQAETFINQLGHQIALQEVSFVENELNRAHNKLTEFTNKLTEFQNQEQVFSTEQQSAAVLSSIAELESLMINKKTELEALLSYMNPTAAEVVTLQNQIKALDNQINKQQAKLVNKSSTSLNELDIQYRDLKMQIEFAADVYKAALLGLEKTRAEAHKKLKHLLVVAKPSIAEEALYPRRMYWFVTISLLLGMLYGILVMLIATVKEHKED</sequence>
<organism evidence="3 4">
    <name type="scientific">Catenovulum sediminis</name>
    <dbReference type="NCBI Taxonomy" id="1740262"/>
    <lineage>
        <taxon>Bacteria</taxon>
        <taxon>Pseudomonadati</taxon>
        <taxon>Pseudomonadota</taxon>
        <taxon>Gammaproteobacteria</taxon>
        <taxon>Alteromonadales</taxon>
        <taxon>Alteromonadaceae</taxon>
        <taxon>Catenovulum</taxon>
    </lineage>
</organism>
<accession>A0ABV1RKX0</accession>
<feature type="transmembrane region" description="Helical" evidence="2">
    <location>
        <begin position="51"/>
        <end position="70"/>
    </location>
</feature>
<keyword evidence="2" id="KW-0472">Membrane</keyword>
<dbReference type="PANTHER" id="PTHR32309">
    <property type="entry name" value="TYROSINE-PROTEIN KINASE"/>
    <property type="match status" value="1"/>
</dbReference>
<evidence type="ECO:0000313" key="3">
    <source>
        <dbReference type="EMBL" id="MER2493327.1"/>
    </source>
</evidence>
<keyword evidence="1" id="KW-0175">Coiled coil</keyword>
<dbReference type="EMBL" id="JBELOE010000259">
    <property type="protein sequence ID" value="MER2493327.1"/>
    <property type="molecule type" value="Genomic_DNA"/>
</dbReference>
<protein>
    <recommendedName>
        <fullName evidence="5">Capsule biosynthesis protein</fullName>
    </recommendedName>
</protein>
<feature type="coiled-coil region" evidence="1">
    <location>
        <begin position="285"/>
        <end position="312"/>
    </location>
</feature>
<dbReference type="Gene3D" id="1.20.120.1490">
    <property type="match status" value="1"/>
</dbReference>